<dbReference type="GO" id="GO:0000428">
    <property type="term" value="C:DNA-directed RNA polymerase complex"/>
    <property type="evidence" value="ECO:0007669"/>
    <property type="project" value="UniProtKB-KW"/>
</dbReference>
<feature type="domain" description="RNA polymerase Rpb2" evidence="13">
    <location>
        <begin position="378"/>
        <end position="477"/>
    </location>
</feature>
<name>A0A369Q991_9SPHN</name>
<dbReference type="Gene3D" id="3.90.1100.10">
    <property type="match status" value="2"/>
</dbReference>
<dbReference type="NCBIfam" id="TIGR02013">
    <property type="entry name" value="rpoB"/>
    <property type="match status" value="1"/>
</dbReference>
<evidence type="ECO:0000259" key="16">
    <source>
        <dbReference type="Pfam" id="PF10385"/>
    </source>
</evidence>
<comment type="subunit">
    <text evidence="8 10">The RNAP catalytic core consists of 2 alpha, 1 beta, 1 beta' and 1 omega subunit. When a sigma factor is associated with the core the holoenzyme is formed, which can initiate transcription.</text>
</comment>
<dbReference type="Gene3D" id="2.40.270.10">
    <property type="entry name" value="DNA-directed RNA polymerase, subunit 2, domain 6"/>
    <property type="match status" value="1"/>
</dbReference>
<dbReference type="InterPro" id="IPR007642">
    <property type="entry name" value="RNA_pol_Rpb2_2"/>
</dbReference>
<dbReference type="RefSeq" id="WP_115366980.1">
    <property type="nucleotide sequence ID" value="NZ_QBKA01000002.1"/>
</dbReference>
<dbReference type="GO" id="GO:0006351">
    <property type="term" value="P:DNA-templated transcription"/>
    <property type="evidence" value="ECO:0007669"/>
    <property type="project" value="UniProtKB-UniRule"/>
</dbReference>
<dbReference type="Pfam" id="PF04565">
    <property type="entry name" value="RNA_pol_Rpb2_3"/>
    <property type="match status" value="1"/>
</dbReference>
<comment type="similarity">
    <text evidence="1">In the N-terminal section; belongs to the RNA polymerase beta chain family.</text>
</comment>
<dbReference type="EMBL" id="QBKA01000002">
    <property type="protein sequence ID" value="RDC60920.1"/>
    <property type="molecule type" value="Genomic_DNA"/>
</dbReference>
<dbReference type="Pfam" id="PF00562">
    <property type="entry name" value="RNA_pol_Rpb2_6"/>
    <property type="match status" value="1"/>
</dbReference>
<dbReference type="Pfam" id="PF04563">
    <property type="entry name" value="RNA_pol_Rpb2_1"/>
    <property type="match status" value="1"/>
</dbReference>
<comment type="catalytic activity">
    <reaction evidence="7 8 10">
        <text>RNA(n) + a ribonucleoside 5'-triphosphate = RNA(n+1) + diphosphate</text>
        <dbReference type="Rhea" id="RHEA:21248"/>
        <dbReference type="Rhea" id="RHEA-COMP:14527"/>
        <dbReference type="Rhea" id="RHEA-COMP:17342"/>
        <dbReference type="ChEBI" id="CHEBI:33019"/>
        <dbReference type="ChEBI" id="CHEBI:61557"/>
        <dbReference type="ChEBI" id="CHEBI:140395"/>
        <dbReference type="EC" id="2.7.7.6"/>
    </reaction>
</comment>
<feature type="domain" description="DNA-directed RNA polymerase beta subunit external 1" evidence="16">
    <location>
        <begin position="614"/>
        <end position="679"/>
    </location>
</feature>
<comment type="caution">
    <text evidence="17">The sequence shown here is derived from an EMBL/GenBank/DDBJ whole genome shotgun (WGS) entry which is preliminary data.</text>
</comment>
<dbReference type="InterPro" id="IPR007645">
    <property type="entry name" value="RNA_pol_Rpb2_3"/>
</dbReference>
<evidence type="ECO:0000256" key="10">
    <source>
        <dbReference type="RuleBase" id="RU363031"/>
    </source>
</evidence>
<dbReference type="InterPro" id="IPR019462">
    <property type="entry name" value="DNA-dir_RNA_pol_bsu_external_1"/>
</dbReference>
<dbReference type="FunFam" id="2.40.50.100:FF:000006">
    <property type="entry name" value="DNA-directed RNA polymerase subunit beta"/>
    <property type="match status" value="1"/>
</dbReference>
<sequence>MATKAKAPNAPKKATGTAKKRIRKIFGDIHEVVRMPNLIEVQRESYEQFLRSDPATDYVSGLEKTLRSVFPIRDFAGTAELDFVHYELEPPKYDTTECRQRGITYAAPMKVTLRLIVFEVDQETETRSVLDIKEQDVYMGDMPLMTDNGTFIINGTERVIVSQMHRSPGVLFDHDRGKTHSSGKLLFAARVIPYRGSWLDFEFDAKDIVNVRIDRKRKLPVTGLLYALGLDSEQILDTFYDTVVWERSGGKKKEAEGWKMPFLPDAWRGQKPAFPLIDAKTGEEVFKANEKISPRGANKAAKDGLDTLLLPTDEIFGRYAARDLIDEKTGRIYIEAGDELSVENLEILDAAGVDRLELLDIDHINTGPWIRNTLKVDKAENRDEGLEAIYKVMRPGEPPTKETAEALFEGLFFDGERYDLSAVGRVKLNMRLELDAEDTVTTLRKEDILAVVKELVDLKDGKGEVDDIDNLGNRRVRSVGELLENQYRVGLLRMERAVKERMSSVDVSTVMPNDLINAKPAVAAVREFFGSSQLSQFMDQTNPLSEVTHKRRVSALGPGGLTRERAGFEVRDVHPTHYGRICPIETPEGPNIGLINSLASFSRVNKYGFIETPYRKVKDGVVSGDVQYLSAMEEQKHAVAQASASLDDKGKFTDALVSARESGEFVMTNPENVTLMDVSPKQLVSVAASLIPFLENDDANRALMGSNMQRQAVPLVQAEAPFVGTGMEETVARDSGAAIAAKRGGIVDQVDATRIVIRAQGDVEVGQSGVDIYTLQKFQRSNQNTCINQRPLVKVNDLIEVGDVIADGPSTDLGELALGRNSLVAFMPWNGYNYEDSILISERIVKDDVFTSIHIDEFEVMARDTKLGPEDITRDIPNVGEEALRSLDEAGIVYIGAEVHPGDILCGKITPKGESPMTPEEKLLRAIFGEKASDVRDTSLRLPPGVAGTVVEVRVFNRHGIEVDDRTRAIQQEEIERLGKDSADERAILNRATYNRLRDMLTGQTASAAPKGTKKGIEITDDVLDNIDKHEWFKFAVADDNRQQQIEAVKSQYDTSVKAIDDKFADRKEKLERGDELAPGVLKMVKVFVAVKRKLQPGDKMAGRHGNKGVISRILPAEDMPFLEDGTPVDVVLNPLGVPSRMNVGQIFETHLGMAARGLGQQVAASLDEWHAANPNAADDYAKAKKPAALVDTLKSIYGEQYHDDLDNRSTEQVVELAGNLRAGVPMGTPVFDGAREGDVTTMLEKANLPGSGQVTLFDGRTGDAFDRKVTVGYIYMLKLHHLVDDKIHARSIGPYSLVTQQPLGGKAQFGGQRFGEMEVWALQAYGAAYTLQEMLTVKSDDVVGRTKVYEAIVKGDDTFEAGIPESFNVLVKEMRSLGLNVELTSLSDGDEDEDGMKIAAE</sequence>
<evidence type="ECO:0000256" key="5">
    <source>
        <dbReference type="ARBA" id="ARBA00022695"/>
    </source>
</evidence>
<dbReference type="Gene3D" id="3.90.1110.10">
    <property type="entry name" value="RNA polymerase Rpb2, domain 2"/>
    <property type="match status" value="1"/>
</dbReference>
<keyword evidence="18" id="KW-1185">Reference proteome</keyword>
<keyword evidence="6 8" id="KW-0804">Transcription</keyword>
<dbReference type="SUPFAM" id="SSF64484">
    <property type="entry name" value="beta and beta-prime subunits of DNA dependent RNA-polymerase"/>
    <property type="match status" value="1"/>
</dbReference>
<feature type="domain" description="RNA polymerase beta subunit protrusion" evidence="14">
    <location>
        <begin position="38"/>
        <end position="520"/>
    </location>
</feature>
<dbReference type="InterPro" id="IPR007120">
    <property type="entry name" value="DNA-dir_RNAP_su2_dom"/>
</dbReference>
<evidence type="ECO:0000259" key="15">
    <source>
        <dbReference type="Pfam" id="PF04565"/>
    </source>
</evidence>
<dbReference type="Pfam" id="PF04561">
    <property type="entry name" value="RNA_pol_Rpb2_2"/>
    <property type="match status" value="2"/>
</dbReference>
<dbReference type="InterPro" id="IPR014724">
    <property type="entry name" value="RNA_pol_RPB2_OB-fold"/>
</dbReference>
<evidence type="ECO:0000256" key="4">
    <source>
        <dbReference type="ARBA" id="ARBA00022679"/>
    </source>
</evidence>
<evidence type="ECO:0000256" key="6">
    <source>
        <dbReference type="ARBA" id="ARBA00023163"/>
    </source>
</evidence>
<dbReference type="InterPro" id="IPR007121">
    <property type="entry name" value="RNA_pol_bsu_CS"/>
</dbReference>
<evidence type="ECO:0000313" key="18">
    <source>
        <dbReference type="Proteomes" id="UP000253727"/>
    </source>
</evidence>
<evidence type="ECO:0000256" key="9">
    <source>
        <dbReference type="RuleBase" id="RU000434"/>
    </source>
</evidence>
<comment type="similarity">
    <text evidence="2">In the C-terminal section; belongs to the RNA polymerase beta' chain family.</text>
</comment>
<dbReference type="InterPro" id="IPR015712">
    <property type="entry name" value="DNA-dir_RNA_pol_su2"/>
</dbReference>
<dbReference type="Gene3D" id="2.30.150.10">
    <property type="entry name" value="DNA-directed RNA polymerase, beta subunit, external 1 domain"/>
    <property type="match status" value="1"/>
</dbReference>
<dbReference type="InterPro" id="IPR042107">
    <property type="entry name" value="DNA-dir_RNA_pol_bsu_ext_1_sf"/>
</dbReference>
<dbReference type="GO" id="GO:0003677">
    <property type="term" value="F:DNA binding"/>
    <property type="evidence" value="ECO:0007669"/>
    <property type="project" value="UniProtKB-UniRule"/>
</dbReference>
<dbReference type="CDD" id="cd00653">
    <property type="entry name" value="RNA_pol_B_RPB2"/>
    <property type="match status" value="1"/>
</dbReference>
<dbReference type="GO" id="GO:0003899">
    <property type="term" value="F:DNA-directed RNA polymerase activity"/>
    <property type="evidence" value="ECO:0007669"/>
    <property type="project" value="UniProtKB-UniRule"/>
</dbReference>
<keyword evidence="5 8" id="KW-0548">Nucleotidyltransferase</keyword>
<dbReference type="InterPro" id="IPR037033">
    <property type="entry name" value="DNA-dir_RNAP_su2_hyb_sf"/>
</dbReference>
<evidence type="ECO:0000256" key="1">
    <source>
        <dbReference type="ARBA" id="ARBA00007616"/>
    </source>
</evidence>
<dbReference type="FunFam" id="3.90.1800.10:FF:000001">
    <property type="entry name" value="DNA-directed RNA polymerase subunit beta"/>
    <property type="match status" value="1"/>
</dbReference>
<dbReference type="Gene3D" id="2.40.50.100">
    <property type="match status" value="1"/>
</dbReference>
<dbReference type="Pfam" id="PF04560">
    <property type="entry name" value="RNA_pol_Rpb2_7"/>
    <property type="match status" value="1"/>
</dbReference>
<evidence type="ECO:0000259" key="13">
    <source>
        <dbReference type="Pfam" id="PF04561"/>
    </source>
</evidence>
<dbReference type="Gene3D" id="3.90.1800.10">
    <property type="entry name" value="RNA polymerase alpha subunit dimerisation domain"/>
    <property type="match status" value="1"/>
</dbReference>
<evidence type="ECO:0000259" key="11">
    <source>
        <dbReference type="Pfam" id="PF00562"/>
    </source>
</evidence>
<evidence type="ECO:0000256" key="3">
    <source>
        <dbReference type="ARBA" id="ARBA00022478"/>
    </source>
</evidence>
<feature type="domain" description="DNA-directed RNA polymerase subunit 2 hybrid-binding" evidence="11">
    <location>
        <begin position="741"/>
        <end position="1309"/>
    </location>
</feature>
<keyword evidence="4 8" id="KW-0808">Transferase</keyword>
<dbReference type="Pfam" id="PF10385">
    <property type="entry name" value="RNA_pol_Rpb2_45"/>
    <property type="match status" value="1"/>
</dbReference>
<reference evidence="17 18" key="1">
    <citation type="submission" date="2018-04" db="EMBL/GenBank/DDBJ databases">
        <title>Altererythrobacter sp. HME9302 genome sequencing and assembly.</title>
        <authorList>
            <person name="Kang H."/>
            <person name="Kim H."/>
            <person name="Joh K."/>
        </authorList>
    </citation>
    <scope>NUCLEOTIDE SEQUENCE [LARGE SCALE GENOMIC DNA]</scope>
    <source>
        <strain evidence="17 18">HME9302</strain>
    </source>
</reference>
<dbReference type="EC" id="2.7.7.6" evidence="8 10"/>
<protein>
    <recommendedName>
        <fullName evidence="8 10">DNA-directed RNA polymerase subunit beta</fullName>
        <shortName evidence="8">RNAP subunit beta</shortName>
        <ecNumber evidence="8 10">2.7.7.6</ecNumber>
    </recommendedName>
    <alternativeName>
        <fullName evidence="8">RNA polymerase subunit beta</fullName>
    </alternativeName>
    <alternativeName>
        <fullName evidence="8">Transcriptase subunit beta</fullName>
    </alternativeName>
</protein>
<evidence type="ECO:0000259" key="12">
    <source>
        <dbReference type="Pfam" id="PF04560"/>
    </source>
</evidence>
<comment type="similarity">
    <text evidence="8 9">Belongs to the RNA polymerase beta chain family.</text>
</comment>
<dbReference type="InterPro" id="IPR010243">
    <property type="entry name" value="RNA_pol_bsu_bac"/>
</dbReference>
<dbReference type="InterPro" id="IPR007641">
    <property type="entry name" value="RNA_pol_Rpb2_7"/>
</dbReference>
<evidence type="ECO:0000256" key="2">
    <source>
        <dbReference type="ARBA" id="ARBA00009839"/>
    </source>
</evidence>
<feature type="domain" description="RNA polymerase Rpb2" evidence="12">
    <location>
        <begin position="1311"/>
        <end position="1385"/>
    </location>
</feature>
<feature type="domain" description="RNA polymerase Rpb2" evidence="15">
    <location>
        <begin position="536"/>
        <end position="604"/>
    </location>
</feature>
<evidence type="ECO:0000256" key="7">
    <source>
        <dbReference type="ARBA" id="ARBA00048552"/>
    </source>
</evidence>
<proteinExistence type="inferred from homology"/>
<dbReference type="HAMAP" id="MF_01321">
    <property type="entry name" value="RNApol_bact_RpoB"/>
    <property type="match status" value="1"/>
</dbReference>
<gene>
    <name evidence="8 17" type="primary">rpoB</name>
    <name evidence="17" type="ORF">HME9302_02137</name>
</gene>
<dbReference type="PROSITE" id="PS01166">
    <property type="entry name" value="RNA_POL_BETA"/>
    <property type="match status" value="1"/>
</dbReference>
<dbReference type="NCBIfam" id="NF001616">
    <property type="entry name" value="PRK00405.1"/>
    <property type="match status" value="1"/>
</dbReference>
<dbReference type="InterPro" id="IPR007644">
    <property type="entry name" value="RNA_pol_bsu_protrusion"/>
</dbReference>
<keyword evidence="3 8" id="KW-0240">DNA-directed RNA polymerase</keyword>
<dbReference type="PANTHER" id="PTHR20856">
    <property type="entry name" value="DNA-DIRECTED RNA POLYMERASE I SUBUNIT 2"/>
    <property type="match status" value="1"/>
</dbReference>
<accession>A0A369Q991</accession>
<dbReference type="InterPro" id="IPR037034">
    <property type="entry name" value="RNA_pol_Rpb2_2_sf"/>
</dbReference>
<evidence type="ECO:0000256" key="8">
    <source>
        <dbReference type="HAMAP-Rule" id="MF_01321"/>
    </source>
</evidence>
<evidence type="ECO:0000313" key="17">
    <source>
        <dbReference type="EMBL" id="RDC60920.1"/>
    </source>
</evidence>
<dbReference type="GO" id="GO:0032549">
    <property type="term" value="F:ribonucleoside binding"/>
    <property type="evidence" value="ECO:0007669"/>
    <property type="project" value="InterPro"/>
</dbReference>
<feature type="domain" description="RNA polymerase Rpb2" evidence="13">
    <location>
        <begin position="168"/>
        <end position="237"/>
    </location>
</feature>
<dbReference type="Proteomes" id="UP000253727">
    <property type="component" value="Unassembled WGS sequence"/>
</dbReference>
<dbReference type="Gene3D" id="2.40.50.150">
    <property type="match status" value="1"/>
</dbReference>
<comment type="function">
    <text evidence="8 10">DNA-dependent RNA polymerase catalyzes the transcription of DNA into RNA using the four ribonucleoside triphosphates as substrates.</text>
</comment>
<organism evidence="17 18">
    <name type="scientific">Alteripontixanthobacter maritimus</name>
    <dbReference type="NCBI Taxonomy" id="2161824"/>
    <lineage>
        <taxon>Bacteria</taxon>
        <taxon>Pseudomonadati</taxon>
        <taxon>Pseudomonadota</taxon>
        <taxon>Alphaproteobacteria</taxon>
        <taxon>Sphingomonadales</taxon>
        <taxon>Erythrobacteraceae</taxon>
        <taxon>Alteripontixanthobacter</taxon>
    </lineage>
</organism>
<dbReference type="OrthoDB" id="9803954at2"/>
<evidence type="ECO:0000259" key="14">
    <source>
        <dbReference type="Pfam" id="PF04563"/>
    </source>
</evidence>